<dbReference type="InterPro" id="IPR024684">
    <property type="entry name" value="Tscrpt_act_PerC/SfV_Orf40"/>
</dbReference>
<organism evidence="2">
    <name type="scientific">Salmonella enterica I</name>
    <dbReference type="NCBI Taxonomy" id="59201"/>
    <lineage>
        <taxon>Bacteria</taxon>
        <taxon>Pseudomonadati</taxon>
        <taxon>Pseudomonadota</taxon>
        <taxon>Gammaproteobacteria</taxon>
        <taxon>Enterobacterales</taxon>
        <taxon>Enterobacteriaceae</taxon>
        <taxon>Salmonella</taxon>
    </lineage>
</organism>
<feature type="compositionally biased region" description="Basic residues" evidence="1">
    <location>
        <begin position="84"/>
        <end position="94"/>
    </location>
</feature>
<dbReference type="Proteomes" id="UP000885374">
    <property type="component" value="Unassembled WGS sequence"/>
</dbReference>
<reference evidence="2" key="1">
    <citation type="submission" date="2018-07" db="EMBL/GenBank/DDBJ databases">
        <authorList>
            <person name="Ashton P.M."/>
            <person name="Dallman T."/>
            <person name="Nair S."/>
            <person name="De Pinna E."/>
            <person name="Peters T."/>
            <person name="Grant K."/>
        </authorList>
    </citation>
    <scope>NUCLEOTIDE SEQUENCE [LARGE SCALE GENOMIC DNA]</scope>
    <source>
        <strain evidence="2">157339</strain>
    </source>
</reference>
<gene>
    <name evidence="2" type="ORF">DRU74_25630</name>
</gene>
<accession>A0A3R0XWA9</accession>
<sequence>MGRKENEEHPAGRDAVAEALEAAGFYRRAARRWLDVLDRCRDSEERAWLAARRSQCLENARKPEPTAERFGDICQAASDTQKRMGIHAQKRFRRYPADGGPPKKSSC</sequence>
<dbReference type="EMBL" id="RVHM01000068">
    <property type="protein sequence ID" value="MLV00034.1"/>
    <property type="molecule type" value="Genomic_DNA"/>
</dbReference>
<dbReference type="Pfam" id="PF06069">
    <property type="entry name" value="PerC"/>
    <property type="match status" value="1"/>
</dbReference>
<feature type="region of interest" description="Disordered" evidence="1">
    <location>
        <begin position="80"/>
        <end position="107"/>
    </location>
</feature>
<comment type="caution">
    <text evidence="2">The sequence shown here is derived from an EMBL/GenBank/DDBJ whole genome shotgun (WGS) entry which is preliminary data.</text>
</comment>
<name>A0A3R0XWA9_SALET</name>
<evidence type="ECO:0000256" key="1">
    <source>
        <dbReference type="SAM" id="MobiDB-lite"/>
    </source>
</evidence>
<protein>
    <submittedName>
        <fullName evidence="2">PerC family transcriptional regulator</fullName>
    </submittedName>
</protein>
<dbReference type="AlphaFoldDB" id="A0A3R0XWA9"/>
<proteinExistence type="predicted"/>
<evidence type="ECO:0000313" key="2">
    <source>
        <dbReference type="EMBL" id="MLV00034.1"/>
    </source>
</evidence>